<organism evidence="2 3">
    <name type="scientific">Boothiomyces macroporosus</name>
    <dbReference type="NCBI Taxonomy" id="261099"/>
    <lineage>
        <taxon>Eukaryota</taxon>
        <taxon>Fungi</taxon>
        <taxon>Fungi incertae sedis</taxon>
        <taxon>Chytridiomycota</taxon>
        <taxon>Chytridiomycota incertae sedis</taxon>
        <taxon>Chytridiomycetes</taxon>
        <taxon>Rhizophydiales</taxon>
        <taxon>Terramycetaceae</taxon>
        <taxon>Boothiomyces</taxon>
    </lineage>
</organism>
<dbReference type="Pfam" id="PF14825">
    <property type="entry name" value="CFAP77"/>
    <property type="match status" value="1"/>
</dbReference>
<dbReference type="InterPro" id="IPR011990">
    <property type="entry name" value="TPR-like_helical_dom_sf"/>
</dbReference>
<dbReference type="PANTHER" id="PTHR28617:SF1">
    <property type="entry name" value="CILIA- AND FLAGELLA-ASSOCIATED PROTEIN 77"/>
    <property type="match status" value="1"/>
</dbReference>
<dbReference type="SUPFAM" id="SSF48452">
    <property type="entry name" value="TPR-like"/>
    <property type="match status" value="1"/>
</dbReference>
<dbReference type="Gene3D" id="1.25.40.10">
    <property type="entry name" value="Tetratricopeptide repeat domain"/>
    <property type="match status" value="1"/>
</dbReference>
<dbReference type="EMBL" id="JADGKB010000028">
    <property type="protein sequence ID" value="KAJ3258359.1"/>
    <property type="molecule type" value="Genomic_DNA"/>
</dbReference>
<accession>A0AAD5Y8X4</accession>
<reference evidence="2" key="1">
    <citation type="submission" date="2020-05" db="EMBL/GenBank/DDBJ databases">
        <title>Phylogenomic resolution of chytrid fungi.</title>
        <authorList>
            <person name="Stajich J.E."/>
            <person name="Amses K."/>
            <person name="Simmons R."/>
            <person name="Seto K."/>
            <person name="Myers J."/>
            <person name="Bonds A."/>
            <person name="Quandt C.A."/>
            <person name="Barry K."/>
            <person name="Liu P."/>
            <person name="Grigoriev I."/>
            <person name="Longcore J.E."/>
            <person name="James T.Y."/>
        </authorList>
    </citation>
    <scope>NUCLEOTIDE SEQUENCE</scope>
    <source>
        <strain evidence="2">PLAUS21</strain>
    </source>
</reference>
<evidence type="ECO:0000313" key="2">
    <source>
        <dbReference type="EMBL" id="KAJ3258359.1"/>
    </source>
</evidence>
<dbReference type="AlphaFoldDB" id="A0AAD5Y8X4"/>
<keyword evidence="3" id="KW-1185">Reference proteome</keyword>
<proteinExistence type="predicted"/>
<evidence type="ECO:0000256" key="1">
    <source>
        <dbReference type="SAM" id="MobiDB-lite"/>
    </source>
</evidence>
<dbReference type="InterPro" id="IPR029147">
    <property type="entry name" value="CFAP77"/>
</dbReference>
<evidence type="ECO:0000313" key="3">
    <source>
        <dbReference type="Proteomes" id="UP001210925"/>
    </source>
</evidence>
<feature type="compositionally biased region" description="Basic residues" evidence="1">
    <location>
        <begin position="188"/>
        <end position="205"/>
    </location>
</feature>
<comment type="caution">
    <text evidence="2">The sequence shown here is derived from an EMBL/GenBank/DDBJ whole genome shotgun (WGS) entry which is preliminary data.</text>
</comment>
<dbReference type="PANTHER" id="PTHR28617">
    <property type="entry name" value="CILIA- AND FLAGELLA-ASSOCIATED PROTEIN 77"/>
    <property type="match status" value="1"/>
</dbReference>
<sequence length="334" mass="37847">MSIKPVKNSKNPKGNPLLVKGVVGKTRPTVFDLPDESHVYGKPVIRNPSESAVPGKARSNVVLQHWNVKAMSKQTVPALDYITMNRNTASKGIITPKEIRKYRKDNPVRLKEGEHSMYRSDVDPNGINCVYTRAKAKLPSDSNPQFTYGKPTRPSTPVAKLMTDHYQKEWGKTVEEENKLKEQAAKERKNKKKSSKHHATHHKVAPKQKFVWEKDPKELFKMTKFRKIPATVVSHREEKHESPTPIPNFVELNIKTANGKQFEFEAVDAAQKEDYPKALELLDSAISMHSTYASAFNNRAQVYRILGEEDKALQDIEVAIKYGGPATLKQVRLD</sequence>
<gene>
    <name evidence="2" type="ORF">HK103_003647</name>
</gene>
<feature type="region of interest" description="Disordered" evidence="1">
    <location>
        <begin position="183"/>
        <end position="205"/>
    </location>
</feature>
<protein>
    <submittedName>
        <fullName evidence="2">Uncharacterized protein</fullName>
    </submittedName>
</protein>
<dbReference type="Proteomes" id="UP001210925">
    <property type="component" value="Unassembled WGS sequence"/>
</dbReference>
<name>A0AAD5Y8X4_9FUNG</name>